<gene>
    <name evidence="2" type="ORF">DGAL_LOCUS2862</name>
</gene>
<dbReference type="InterPro" id="IPR043502">
    <property type="entry name" value="DNA/RNA_pol_sf"/>
</dbReference>
<accession>A0A8J2WBY9</accession>
<dbReference type="PANTHER" id="PTHR36688">
    <property type="entry name" value="ENDO/EXONUCLEASE/PHOSPHATASE DOMAIN-CONTAINING PROTEIN"/>
    <property type="match status" value="1"/>
</dbReference>
<dbReference type="SUPFAM" id="SSF56672">
    <property type="entry name" value="DNA/RNA polymerases"/>
    <property type="match status" value="1"/>
</dbReference>
<keyword evidence="3" id="KW-1185">Reference proteome</keyword>
<dbReference type="Proteomes" id="UP000789390">
    <property type="component" value="Unassembled WGS sequence"/>
</dbReference>
<reference evidence="2" key="1">
    <citation type="submission" date="2021-11" db="EMBL/GenBank/DDBJ databases">
        <authorList>
            <person name="Schell T."/>
        </authorList>
    </citation>
    <scope>NUCLEOTIDE SEQUENCE</scope>
    <source>
        <strain evidence="2">M5</strain>
    </source>
</reference>
<dbReference type="PROSITE" id="PS50878">
    <property type="entry name" value="RT_POL"/>
    <property type="match status" value="1"/>
</dbReference>
<proteinExistence type="predicted"/>
<sequence>MGRRIHQPTSTIHASTGHLYSHTFNACLLHGKYPSSWKQARVCIIRKPGKEDYAHVNSYRPIRVLRALNFLTGRKGKFDQQQTDEPFQFPTGCPQGSLLSPFLWNILIDDILHLPAESKLYGWILAYADDISTTLQHKDETMAVRLLQQLIDLIKSRLEMLKLRANAAKTVLIIFSRKRTSTKSTVIN</sequence>
<dbReference type="InterPro" id="IPR000477">
    <property type="entry name" value="RT_dom"/>
</dbReference>
<evidence type="ECO:0000313" key="2">
    <source>
        <dbReference type="EMBL" id="CAH0100577.1"/>
    </source>
</evidence>
<dbReference type="InterPro" id="IPR052560">
    <property type="entry name" value="RdDP_mobile_element"/>
</dbReference>
<dbReference type="GO" id="GO:0071897">
    <property type="term" value="P:DNA biosynthetic process"/>
    <property type="evidence" value="ECO:0007669"/>
    <property type="project" value="UniProtKB-ARBA"/>
</dbReference>
<dbReference type="EMBL" id="CAKKLH010000040">
    <property type="protein sequence ID" value="CAH0100577.1"/>
    <property type="molecule type" value="Genomic_DNA"/>
</dbReference>
<dbReference type="OrthoDB" id="6382908at2759"/>
<protein>
    <recommendedName>
        <fullName evidence="1">Reverse transcriptase domain-containing protein</fullName>
    </recommendedName>
</protein>
<dbReference type="AlphaFoldDB" id="A0A8J2WBY9"/>
<dbReference type="PANTHER" id="PTHR36688:SF1">
    <property type="entry name" value="ENDONUCLEASE_EXONUCLEASE_PHOSPHATASE DOMAIN-CONTAINING PROTEIN"/>
    <property type="match status" value="1"/>
</dbReference>
<feature type="domain" description="Reverse transcriptase" evidence="1">
    <location>
        <begin position="1"/>
        <end position="187"/>
    </location>
</feature>
<dbReference type="Pfam" id="PF00078">
    <property type="entry name" value="RVT_1"/>
    <property type="match status" value="1"/>
</dbReference>
<organism evidence="2 3">
    <name type="scientific">Daphnia galeata</name>
    <dbReference type="NCBI Taxonomy" id="27404"/>
    <lineage>
        <taxon>Eukaryota</taxon>
        <taxon>Metazoa</taxon>
        <taxon>Ecdysozoa</taxon>
        <taxon>Arthropoda</taxon>
        <taxon>Crustacea</taxon>
        <taxon>Branchiopoda</taxon>
        <taxon>Diplostraca</taxon>
        <taxon>Cladocera</taxon>
        <taxon>Anomopoda</taxon>
        <taxon>Daphniidae</taxon>
        <taxon>Daphnia</taxon>
    </lineage>
</organism>
<name>A0A8J2WBY9_9CRUS</name>
<evidence type="ECO:0000259" key="1">
    <source>
        <dbReference type="PROSITE" id="PS50878"/>
    </source>
</evidence>
<comment type="caution">
    <text evidence="2">The sequence shown here is derived from an EMBL/GenBank/DDBJ whole genome shotgun (WGS) entry which is preliminary data.</text>
</comment>
<evidence type="ECO:0000313" key="3">
    <source>
        <dbReference type="Proteomes" id="UP000789390"/>
    </source>
</evidence>